<gene>
    <name evidence="3" type="ORF">ISP13_10320</name>
</gene>
<accession>A0ABW8IVA7</accession>
<evidence type="ECO:0000256" key="1">
    <source>
        <dbReference type="SAM" id="SignalP"/>
    </source>
</evidence>
<keyword evidence="1" id="KW-0732">Signal</keyword>
<dbReference type="InterPro" id="IPR029058">
    <property type="entry name" value="AB_hydrolase_fold"/>
</dbReference>
<evidence type="ECO:0000259" key="2">
    <source>
        <dbReference type="Pfam" id="PF00561"/>
    </source>
</evidence>
<keyword evidence="3" id="KW-0378">Hydrolase</keyword>
<dbReference type="RefSeq" id="WP_284400951.1">
    <property type="nucleotide sequence ID" value="NZ_BSNQ01000009.1"/>
</dbReference>
<dbReference type="SUPFAM" id="SSF53474">
    <property type="entry name" value="alpha/beta-Hydrolases"/>
    <property type="match status" value="1"/>
</dbReference>
<dbReference type="InterPro" id="IPR050266">
    <property type="entry name" value="AB_hydrolase_sf"/>
</dbReference>
<protein>
    <submittedName>
        <fullName evidence="3">Alpha/beta hydrolase</fullName>
    </submittedName>
</protein>
<feature type="domain" description="AB hydrolase-1" evidence="2">
    <location>
        <begin position="69"/>
        <end position="217"/>
    </location>
</feature>
<dbReference type="InterPro" id="IPR000073">
    <property type="entry name" value="AB_hydrolase_1"/>
</dbReference>
<feature type="chain" id="PRO_5046324149" evidence="1">
    <location>
        <begin position="34"/>
        <end position="363"/>
    </location>
</feature>
<dbReference type="Gene3D" id="3.40.50.1820">
    <property type="entry name" value="alpha/beta hydrolase"/>
    <property type="match status" value="1"/>
</dbReference>
<evidence type="ECO:0000313" key="4">
    <source>
        <dbReference type="Proteomes" id="UP001620405"/>
    </source>
</evidence>
<evidence type="ECO:0000313" key="3">
    <source>
        <dbReference type="EMBL" id="MFK2873926.1"/>
    </source>
</evidence>
<dbReference type="Proteomes" id="UP001620405">
    <property type="component" value="Unassembled WGS sequence"/>
</dbReference>
<dbReference type="PANTHER" id="PTHR43798:SF33">
    <property type="entry name" value="HYDROLASE, PUTATIVE (AFU_ORTHOLOGUE AFUA_2G14860)-RELATED"/>
    <property type="match status" value="1"/>
</dbReference>
<comment type="caution">
    <text evidence="3">The sequence shown here is derived from an EMBL/GenBank/DDBJ whole genome shotgun (WGS) entry which is preliminary data.</text>
</comment>
<dbReference type="PANTHER" id="PTHR43798">
    <property type="entry name" value="MONOACYLGLYCEROL LIPASE"/>
    <property type="match status" value="1"/>
</dbReference>
<proteinExistence type="predicted"/>
<reference evidence="3 4" key="1">
    <citation type="submission" date="2020-10" db="EMBL/GenBank/DDBJ databases">
        <title>Phylogeny of dyella-like bacteria.</title>
        <authorList>
            <person name="Fu J."/>
        </authorList>
    </citation>
    <scope>NUCLEOTIDE SEQUENCE [LARGE SCALE GENOMIC DNA]</scope>
    <source>
        <strain evidence="3 4">DHOB07</strain>
    </source>
</reference>
<feature type="signal peptide" evidence="1">
    <location>
        <begin position="1"/>
        <end position="33"/>
    </location>
</feature>
<organism evidence="3 4">
    <name type="scientific">Dyella lipolytica</name>
    <dbReference type="NCBI Taxonomy" id="1867835"/>
    <lineage>
        <taxon>Bacteria</taxon>
        <taxon>Pseudomonadati</taxon>
        <taxon>Pseudomonadota</taxon>
        <taxon>Gammaproteobacteria</taxon>
        <taxon>Lysobacterales</taxon>
        <taxon>Rhodanobacteraceae</taxon>
        <taxon>Dyella</taxon>
    </lineage>
</organism>
<dbReference type="EMBL" id="JADIKG010000012">
    <property type="protein sequence ID" value="MFK2873926.1"/>
    <property type="molecule type" value="Genomic_DNA"/>
</dbReference>
<dbReference type="GO" id="GO:0016787">
    <property type="term" value="F:hydrolase activity"/>
    <property type="evidence" value="ECO:0007669"/>
    <property type="project" value="UniProtKB-KW"/>
</dbReference>
<name>A0ABW8IVA7_9GAMM</name>
<sequence>MLSGDKEFCMTRFRSVLTVVSILSSLIATTAPAAPPESLPASAYTHPQELVVVAPGRRLNVYCLGEGSPTVLFDAGLGDGTMGWRAVQGEIAKTTRACTYDRANYFFSDTVDRRATAQAAVEDMLALIDHAKLGDRVILVGHSRGGLNVRLFTYEHANRVAGLVLVDPTVTEKLSSAATAYYVHKYENYLARGQQLENCWHAAQQHALQPEGADSLKCLDDFGAQQDPNERVLAHTIRTMETQPAYQATLFSERQNLFYPIDNDGDSIDGRSIALAEHSLGDLPLVVISADWFKSITFKGTPTVEQREFLSWNSEQMRHIADESTRGQFIKVPSRHYVQKERPDVVIGAIEHLIHLCRVPAYP</sequence>
<dbReference type="Pfam" id="PF00561">
    <property type="entry name" value="Abhydrolase_1"/>
    <property type="match status" value="1"/>
</dbReference>
<keyword evidence="4" id="KW-1185">Reference proteome</keyword>